<keyword evidence="2" id="KW-0548">Nucleotidyltransferase</keyword>
<dbReference type="EMBL" id="BMAT01013465">
    <property type="protein sequence ID" value="GFS13700.1"/>
    <property type="molecule type" value="Genomic_DNA"/>
</dbReference>
<dbReference type="Proteomes" id="UP000762676">
    <property type="component" value="Unassembled WGS sequence"/>
</dbReference>
<evidence type="ECO:0000313" key="2">
    <source>
        <dbReference type="EMBL" id="GFS13700.1"/>
    </source>
</evidence>
<accession>A0AAV4IVN1</accession>
<feature type="region of interest" description="Disordered" evidence="1">
    <location>
        <begin position="1"/>
        <end position="41"/>
    </location>
</feature>
<organism evidence="2 3">
    <name type="scientific">Elysia marginata</name>
    <dbReference type="NCBI Taxonomy" id="1093978"/>
    <lineage>
        <taxon>Eukaryota</taxon>
        <taxon>Metazoa</taxon>
        <taxon>Spiralia</taxon>
        <taxon>Lophotrochozoa</taxon>
        <taxon>Mollusca</taxon>
        <taxon>Gastropoda</taxon>
        <taxon>Heterobranchia</taxon>
        <taxon>Euthyneura</taxon>
        <taxon>Panpulmonata</taxon>
        <taxon>Sacoglossa</taxon>
        <taxon>Placobranchoidea</taxon>
        <taxon>Plakobranchidae</taxon>
        <taxon>Elysia</taxon>
    </lineage>
</organism>
<feature type="compositionally biased region" description="Basic and acidic residues" evidence="1">
    <location>
        <begin position="18"/>
        <end position="35"/>
    </location>
</feature>
<dbReference type="AlphaFoldDB" id="A0AAV4IVN1"/>
<reference evidence="2 3" key="1">
    <citation type="journal article" date="2021" name="Elife">
        <title>Chloroplast acquisition without the gene transfer in kleptoplastic sea slugs, Plakobranchus ocellatus.</title>
        <authorList>
            <person name="Maeda T."/>
            <person name="Takahashi S."/>
            <person name="Yoshida T."/>
            <person name="Shimamura S."/>
            <person name="Takaki Y."/>
            <person name="Nagai Y."/>
            <person name="Toyoda A."/>
            <person name="Suzuki Y."/>
            <person name="Arimoto A."/>
            <person name="Ishii H."/>
            <person name="Satoh N."/>
            <person name="Nishiyama T."/>
            <person name="Hasebe M."/>
            <person name="Maruyama T."/>
            <person name="Minagawa J."/>
            <person name="Obokata J."/>
            <person name="Shigenobu S."/>
        </authorList>
    </citation>
    <scope>NUCLEOTIDE SEQUENCE [LARGE SCALE GENOMIC DNA]</scope>
</reference>
<feature type="compositionally biased region" description="Polar residues" evidence="1">
    <location>
        <begin position="1"/>
        <end position="10"/>
    </location>
</feature>
<keyword evidence="2" id="KW-0808">Transferase</keyword>
<evidence type="ECO:0000313" key="3">
    <source>
        <dbReference type="Proteomes" id="UP000762676"/>
    </source>
</evidence>
<keyword evidence="2" id="KW-0695">RNA-directed DNA polymerase</keyword>
<dbReference type="GO" id="GO:0003964">
    <property type="term" value="F:RNA-directed DNA polymerase activity"/>
    <property type="evidence" value="ECO:0007669"/>
    <property type="project" value="UniProtKB-KW"/>
</dbReference>
<sequence>MGCLNKSFQHLRTAPADKTSEKQSRTQNHSAKEIQAEDQDDELRQLINTKRQRINFPAATAEKHWDDLDSKIVLKLNSLIGDRHWNTNLPLSVKSSTKLVLKPLVPSNTNPKVYQEEAEGNVKWIRCSKRGT</sequence>
<evidence type="ECO:0000256" key="1">
    <source>
        <dbReference type="SAM" id="MobiDB-lite"/>
    </source>
</evidence>
<comment type="caution">
    <text evidence="2">The sequence shown here is derived from an EMBL/GenBank/DDBJ whole genome shotgun (WGS) entry which is preliminary data.</text>
</comment>
<name>A0AAV4IVN1_9GAST</name>
<proteinExistence type="predicted"/>
<gene>
    <name evidence="2" type="ORF">ElyMa_006728600</name>
</gene>
<keyword evidence="3" id="KW-1185">Reference proteome</keyword>
<protein>
    <submittedName>
        <fullName evidence="2">Reverse transcriptase</fullName>
    </submittedName>
</protein>